<feature type="compositionally biased region" description="Basic and acidic residues" evidence="1">
    <location>
        <begin position="369"/>
        <end position="379"/>
    </location>
</feature>
<protein>
    <recommendedName>
        <fullName evidence="2">DUF2293 domain-containing protein</fullName>
    </recommendedName>
</protein>
<dbReference type="AlphaFoldDB" id="A0A8H6F7J7"/>
<gene>
    <name evidence="3" type="ORF">HO133_006308</name>
</gene>
<accession>A0A8H6F7J7</accession>
<feature type="region of interest" description="Disordered" evidence="1">
    <location>
        <begin position="324"/>
        <end position="462"/>
    </location>
</feature>
<evidence type="ECO:0000259" key="2">
    <source>
        <dbReference type="Pfam" id="PF10056"/>
    </source>
</evidence>
<dbReference type="Proteomes" id="UP000593566">
    <property type="component" value="Unassembled WGS sequence"/>
</dbReference>
<feature type="region of interest" description="Disordered" evidence="1">
    <location>
        <begin position="87"/>
        <end position="109"/>
    </location>
</feature>
<sequence length="502" mass="56604">MNSVGTSQPRALLKHAYERLSDSSDHPPSGYVFVPKGDVYITRHWNLTSVSGRWLWIVYDGKTNERLGIHCFQQIVEAVKEDAAGTEERVLNPSPQSEEKRQRAVAAKDSRDHEKAHKVLLEFFPNIPESACTEILGHGFQKGSGRVGRSQILEDQLKVHLAVNAHIRHRLTQYDSILAANKGQDAKLAAREMVYGEVQAIADSWRATSSQTWNSNSRTSVPRGSAATLEANWQRRTQQSIAQTTPANEAQVLEEALGGLHLNENQREVGARTEAAERRAQKVAQKLARKGRFRESTRDLLRQYELDPSIEMTKNKKKGVLRLQMEQKERRGKGKYAQKLHERQNPNPTNPKKREGYRRLKITANGVELEPRELDRYVPDDGPSDEQPHKPRLLRSNYRKPGDTPTSSGDLGDTPGDGVQLEARGHDRYVPNYGPNPSIDPPRKSRYPLRSSHQMSGDLDANNNKRLGLIEKTTDEGRLLVEDSEWTDIDNISLRTAGVHLA</sequence>
<dbReference type="EMBL" id="JACCJB010000024">
    <property type="protein sequence ID" value="KAF6217896.1"/>
    <property type="molecule type" value="Genomic_DNA"/>
</dbReference>
<dbReference type="GeneID" id="59334709"/>
<name>A0A8H6F7J7_9LECA</name>
<evidence type="ECO:0000256" key="1">
    <source>
        <dbReference type="SAM" id="MobiDB-lite"/>
    </source>
</evidence>
<dbReference type="PANTHER" id="PTHR38113">
    <property type="match status" value="1"/>
</dbReference>
<dbReference type="PANTHER" id="PTHR38113:SF2">
    <property type="entry name" value="DUF2293 DOMAIN-CONTAINING PROTEIN"/>
    <property type="match status" value="1"/>
</dbReference>
<comment type="caution">
    <text evidence="3">The sequence shown here is derived from an EMBL/GenBank/DDBJ whole genome shotgun (WGS) entry which is preliminary data.</text>
</comment>
<feature type="compositionally biased region" description="Polar residues" evidence="1">
    <location>
        <begin position="451"/>
        <end position="462"/>
    </location>
</feature>
<reference evidence="3 4" key="1">
    <citation type="journal article" date="2020" name="Genomics">
        <title>Complete, high-quality genomes from long-read metagenomic sequencing of two wolf lichen thalli reveals enigmatic genome architecture.</title>
        <authorList>
            <person name="McKenzie S.K."/>
            <person name="Walston R.F."/>
            <person name="Allen J.L."/>
        </authorList>
    </citation>
    <scope>NUCLEOTIDE SEQUENCE [LARGE SCALE GENOMIC DNA]</scope>
    <source>
        <strain evidence="3">WasteWater1</strain>
    </source>
</reference>
<dbReference type="Pfam" id="PF10056">
    <property type="entry name" value="DUF2293"/>
    <property type="match status" value="1"/>
</dbReference>
<feature type="domain" description="DUF2293" evidence="2">
    <location>
        <begin position="120"/>
        <end position="206"/>
    </location>
</feature>
<evidence type="ECO:0000313" key="3">
    <source>
        <dbReference type="EMBL" id="KAF6217896.1"/>
    </source>
</evidence>
<dbReference type="RefSeq" id="XP_037147331.1">
    <property type="nucleotide sequence ID" value="XM_037297206.1"/>
</dbReference>
<keyword evidence="4" id="KW-1185">Reference proteome</keyword>
<organism evidence="3 4">
    <name type="scientific">Letharia lupina</name>
    <dbReference type="NCBI Taxonomy" id="560253"/>
    <lineage>
        <taxon>Eukaryota</taxon>
        <taxon>Fungi</taxon>
        <taxon>Dikarya</taxon>
        <taxon>Ascomycota</taxon>
        <taxon>Pezizomycotina</taxon>
        <taxon>Lecanoromycetes</taxon>
        <taxon>OSLEUM clade</taxon>
        <taxon>Lecanoromycetidae</taxon>
        <taxon>Lecanorales</taxon>
        <taxon>Lecanorineae</taxon>
        <taxon>Parmeliaceae</taxon>
        <taxon>Letharia</taxon>
    </lineage>
</organism>
<feature type="compositionally biased region" description="Basic and acidic residues" evidence="1">
    <location>
        <begin position="97"/>
        <end position="109"/>
    </location>
</feature>
<proteinExistence type="predicted"/>
<evidence type="ECO:0000313" key="4">
    <source>
        <dbReference type="Proteomes" id="UP000593566"/>
    </source>
</evidence>
<dbReference type="InterPro" id="IPR018744">
    <property type="entry name" value="DUF2293"/>
</dbReference>